<evidence type="ECO:0000313" key="2">
    <source>
        <dbReference type="Proteomes" id="UP000236291"/>
    </source>
</evidence>
<organism evidence="1 2">
    <name type="scientific">Trifolium pratense</name>
    <name type="common">Red clover</name>
    <dbReference type="NCBI Taxonomy" id="57577"/>
    <lineage>
        <taxon>Eukaryota</taxon>
        <taxon>Viridiplantae</taxon>
        <taxon>Streptophyta</taxon>
        <taxon>Embryophyta</taxon>
        <taxon>Tracheophyta</taxon>
        <taxon>Spermatophyta</taxon>
        <taxon>Magnoliopsida</taxon>
        <taxon>eudicotyledons</taxon>
        <taxon>Gunneridae</taxon>
        <taxon>Pentapetalae</taxon>
        <taxon>rosids</taxon>
        <taxon>fabids</taxon>
        <taxon>Fabales</taxon>
        <taxon>Fabaceae</taxon>
        <taxon>Papilionoideae</taxon>
        <taxon>50 kb inversion clade</taxon>
        <taxon>NPAAA clade</taxon>
        <taxon>Hologalegina</taxon>
        <taxon>IRL clade</taxon>
        <taxon>Trifolieae</taxon>
        <taxon>Trifolium</taxon>
    </lineage>
</organism>
<accession>A0A2K3PJ37</accession>
<comment type="caution">
    <text evidence="1">The sequence shown here is derived from an EMBL/GenBank/DDBJ whole genome shotgun (WGS) entry which is preliminary data.</text>
</comment>
<protein>
    <submittedName>
        <fullName evidence="1">Uncharacterized protein</fullName>
    </submittedName>
</protein>
<name>A0A2K3PJ37_TRIPR</name>
<evidence type="ECO:0000313" key="1">
    <source>
        <dbReference type="EMBL" id="PNY15301.1"/>
    </source>
</evidence>
<reference evidence="1 2" key="1">
    <citation type="journal article" date="2014" name="Am. J. Bot.">
        <title>Genome assembly and annotation for red clover (Trifolium pratense; Fabaceae).</title>
        <authorList>
            <person name="Istvanek J."/>
            <person name="Jaros M."/>
            <person name="Krenek A."/>
            <person name="Repkova J."/>
        </authorList>
    </citation>
    <scope>NUCLEOTIDE SEQUENCE [LARGE SCALE GENOMIC DNA]</scope>
    <source>
        <strain evidence="2">cv. Tatra</strain>
        <tissue evidence="1">Young leaves</tissue>
    </source>
</reference>
<gene>
    <name evidence="1" type="ORF">L195_g011995</name>
</gene>
<dbReference type="Proteomes" id="UP000236291">
    <property type="component" value="Unassembled WGS sequence"/>
</dbReference>
<dbReference type="AlphaFoldDB" id="A0A2K3PJ37"/>
<reference evidence="1 2" key="2">
    <citation type="journal article" date="2017" name="Front. Plant Sci.">
        <title>Gene Classification and Mining of Molecular Markers Useful in Red Clover (Trifolium pratense) Breeding.</title>
        <authorList>
            <person name="Istvanek J."/>
            <person name="Dluhosova J."/>
            <person name="Dluhos P."/>
            <person name="Patkova L."/>
            <person name="Nedelnik J."/>
            <person name="Repkova J."/>
        </authorList>
    </citation>
    <scope>NUCLEOTIDE SEQUENCE [LARGE SCALE GENOMIC DNA]</scope>
    <source>
        <strain evidence="2">cv. Tatra</strain>
        <tissue evidence="1">Young leaves</tissue>
    </source>
</reference>
<dbReference type="EMBL" id="ASHM01007558">
    <property type="protein sequence ID" value="PNY15301.1"/>
    <property type="molecule type" value="Genomic_DNA"/>
</dbReference>
<proteinExistence type="predicted"/>
<sequence length="64" mass="7806">MIHVMTIGMLFTKVHFRALFPYWRKFDLMVEQETEHRSKKQGIVSLLEEIRILCYGNKELEEEY</sequence>